<dbReference type="Proteomes" id="UP000006034">
    <property type="component" value="Unassembled WGS sequence"/>
</dbReference>
<dbReference type="HOGENOM" id="CLU_2191900_0_0_7"/>
<name>S2KWS6_BILW3</name>
<evidence type="ECO:0000313" key="1">
    <source>
        <dbReference type="EMBL" id="EPC05751.1"/>
    </source>
</evidence>
<gene>
    <name evidence="1" type="ORF">HMPREF0179_05273</name>
</gene>
<dbReference type="AlphaFoldDB" id="S2KWS6"/>
<comment type="caution">
    <text evidence="1">The sequence shown here is derived from an EMBL/GenBank/DDBJ whole genome shotgun (WGS) entry which is preliminary data.</text>
</comment>
<protein>
    <submittedName>
        <fullName evidence="1">Uncharacterized protein</fullName>
    </submittedName>
</protein>
<organism evidence="1 2">
    <name type="scientific">Bilophila wadsworthia (strain 3_1_6)</name>
    <dbReference type="NCBI Taxonomy" id="563192"/>
    <lineage>
        <taxon>Bacteria</taxon>
        <taxon>Pseudomonadati</taxon>
        <taxon>Thermodesulfobacteriota</taxon>
        <taxon>Desulfovibrionia</taxon>
        <taxon>Desulfovibrionales</taxon>
        <taxon>Desulfovibrionaceae</taxon>
        <taxon>Bilophila</taxon>
    </lineage>
</organism>
<sequence length="108" mass="12019">MLIVLQDHRQIGVPHEFPDSPDIDARSNGLCNESMAQVIRANPSLYTRTEEGSMPGSVNAFYGFPSIMYDRCNPLCSIDLLPCLQFLHEGLPDWNIPDRLVFVLLGGA</sequence>
<reference evidence="1 2" key="2">
    <citation type="submission" date="2013-04" db="EMBL/GenBank/DDBJ databases">
        <title>The Genome Sequence of Bilophila wadsworthia 3_1_6.</title>
        <authorList>
            <consortium name="The Broad Institute Genomics Platform"/>
            <person name="Earl A."/>
            <person name="Ward D."/>
            <person name="Feldgarden M."/>
            <person name="Gevers D."/>
            <person name="Sibley C."/>
            <person name="Strauss J."/>
            <person name="Allen-Vercoe E."/>
            <person name="Walker B."/>
            <person name="Young S."/>
            <person name="Zeng Q."/>
            <person name="Gargeya S."/>
            <person name="Fitzgerald M."/>
            <person name="Haas B."/>
            <person name="Abouelleil A."/>
            <person name="Allen A.W."/>
            <person name="Alvarado L."/>
            <person name="Arachchi H.M."/>
            <person name="Berlin A.M."/>
            <person name="Chapman S.B."/>
            <person name="Gainer-Dewar J."/>
            <person name="Goldberg J."/>
            <person name="Griggs A."/>
            <person name="Gujja S."/>
            <person name="Hansen M."/>
            <person name="Howarth C."/>
            <person name="Imamovic A."/>
            <person name="Ireland A."/>
            <person name="Larimer J."/>
            <person name="McCowan C."/>
            <person name="Murphy C."/>
            <person name="Pearson M."/>
            <person name="Poon T.W."/>
            <person name="Priest M."/>
            <person name="Roberts A."/>
            <person name="Saif S."/>
            <person name="Shea T."/>
            <person name="Sisk P."/>
            <person name="Sykes S."/>
            <person name="Wortman J."/>
            <person name="Nusbaum C."/>
            <person name="Birren B."/>
        </authorList>
    </citation>
    <scope>NUCLEOTIDE SEQUENCE [LARGE SCALE GENOMIC DNA]</scope>
    <source>
        <strain evidence="1 2">3_1_6</strain>
    </source>
</reference>
<reference evidence="1 2" key="1">
    <citation type="submission" date="2010-10" db="EMBL/GenBank/DDBJ databases">
        <authorList>
            <consortium name="The Broad Institute Genome Sequencing Platform"/>
            <person name="Ward D."/>
            <person name="Earl A."/>
            <person name="Feldgarden M."/>
            <person name="Young S.K."/>
            <person name="Gargeya S."/>
            <person name="Zeng Q."/>
            <person name="Alvarado L."/>
            <person name="Berlin A."/>
            <person name="Bochicchio J."/>
            <person name="Chapman S.B."/>
            <person name="Chen Z."/>
            <person name="Freedman E."/>
            <person name="Gellesch M."/>
            <person name="Goldberg J."/>
            <person name="Griggs A."/>
            <person name="Gujja S."/>
            <person name="Heilman E."/>
            <person name="Heiman D."/>
            <person name="Howarth C."/>
            <person name="Mehta T."/>
            <person name="Neiman D."/>
            <person name="Pearson M."/>
            <person name="Roberts A."/>
            <person name="Saif S."/>
            <person name="Shea T."/>
            <person name="Shenoy N."/>
            <person name="Sisk P."/>
            <person name="Stolte C."/>
            <person name="Sykes S."/>
            <person name="White J."/>
            <person name="Yandava C."/>
            <person name="Allen-Vercoe E."/>
            <person name="Sibley C."/>
            <person name="Ambrose C.E."/>
            <person name="Strauss J."/>
            <person name="Daigneault M."/>
            <person name="Haas B."/>
            <person name="Nusbaum C."/>
            <person name="Birren B."/>
        </authorList>
    </citation>
    <scope>NUCLEOTIDE SEQUENCE [LARGE SCALE GENOMIC DNA]</scope>
    <source>
        <strain evidence="1 2">3_1_6</strain>
    </source>
</reference>
<evidence type="ECO:0000313" key="2">
    <source>
        <dbReference type="Proteomes" id="UP000006034"/>
    </source>
</evidence>
<keyword evidence="2" id="KW-1185">Reference proteome</keyword>
<proteinExistence type="predicted"/>
<accession>S2KWS6</accession>
<dbReference type="EMBL" id="ADCP02000002">
    <property type="protein sequence ID" value="EPC05751.1"/>
    <property type="molecule type" value="Genomic_DNA"/>
</dbReference>